<dbReference type="RefSeq" id="XP_022354630.1">
    <property type="nucleotide sequence ID" value="XM_022498922.1"/>
</dbReference>
<keyword evidence="2" id="KW-0969">Cilium</keyword>
<dbReference type="PANTHER" id="PTHR46500">
    <property type="entry name" value="CILIA- AND FLAGELLA-ASSOCIATED PROTEIN 221"/>
    <property type="match status" value="1"/>
</dbReference>
<dbReference type="InterPro" id="IPR029676">
    <property type="entry name" value="CFAP221"/>
</dbReference>
<keyword evidence="1" id="KW-1185">Reference proteome</keyword>
<dbReference type="AlphaFoldDB" id="A0A2Y9J9Y3"/>
<proteinExistence type="predicted"/>
<dbReference type="PANTHER" id="PTHR46500:SF1">
    <property type="entry name" value="CILIA- AND FLAGELLA-ASSOCIATED PROTEIN 221"/>
    <property type="match status" value="1"/>
</dbReference>
<dbReference type="Proteomes" id="UP000248482">
    <property type="component" value="Unplaced"/>
</dbReference>
<gene>
    <name evidence="2" type="primary">LOC111144571</name>
</gene>
<reference evidence="2" key="1">
    <citation type="submission" date="2025-08" db="UniProtKB">
        <authorList>
            <consortium name="RefSeq"/>
        </authorList>
    </citation>
    <scope>IDENTIFICATION</scope>
    <source>
        <tissue evidence="2">Blood</tissue>
    </source>
</reference>
<dbReference type="GO" id="GO:0003341">
    <property type="term" value="P:cilium movement"/>
    <property type="evidence" value="ECO:0007669"/>
    <property type="project" value="InterPro"/>
</dbReference>
<organism evidence="1 2">
    <name type="scientific">Enhydra lutris kenyoni</name>
    <name type="common">northern sea otter</name>
    <dbReference type="NCBI Taxonomy" id="391180"/>
    <lineage>
        <taxon>Eukaryota</taxon>
        <taxon>Metazoa</taxon>
        <taxon>Chordata</taxon>
        <taxon>Craniata</taxon>
        <taxon>Vertebrata</taxon>
        <taxon>Euteleostomi</taxon>
        <taxon>Mammalia</taxon>
        <taxon>Eutheria</taxon>
        <taxon>Laurasiatheria</taxon>
        <taxon>Carnivora</taxon>
        <taxon>Caniformia</taxon>
        <taxon>Musteloidea</taxon>
        <taxon>Mustelidae</taxon>
        <taxon>Lutrinae</taxon>
        <taxon>Enhydra</taxon>
    </lineage>
</organism>
<name>A0A2Y9J9Y3_ENHLU</name>
<evidence type="ECO:0000313" key="2">
    <source>
        <dbReference type="RefSeq" id="XP_022354630.1"/>
    </source>
</evidence>
<dbReference type="GeneID" id="111144571"/>
<keyword evidence="2" id="KW-0282">Flagellum</keyword>
<dbReference type="STRING" id="391180.A0A2Y9J9Y3"/>
<accession>A0A2Y9J9Y3</accession>
<evidence type="ECO:0000313" key="1">
    <source>
        <dbReference type="Proteomes" id="UP000248482"/>
    </source>
</evidence>
<dbReference type="InterPro" id="IPR013783">
    <property type="entry name" value="Ig-like_fold"/>
</dbReference>
<keyword evidence="2" id="KW-0966">Cell projection</keyword>
<dbReference type="Gene3D" id="2.60.40.10">
    <property type="entry name" value="Immunoglobulins"/>
    <property type="match status" value="2"/>
</dbReference>
<sequence length="1149" mass="129953">MAVVKTPSRELGNAEEPFTNVSPLLLKRLVEEPKKRREVPNHLLESKVYAKVVNNKVIQAKPGILHFGGYEVEKHHQQILLLVNISNEDVHVHILPPQTKYFQIKYVKTEHRLVPGLSLTVTVTFSPDEWRYYYDCIRVHCKQEHLHQEDESQGQAWYRGPGPISCYSGGDDTLLIPIHAYPVMNTLDFPSFINLSNVFLGESKKYVIPLQCSCPVDFEFHITLIQSHEAFTIDPISGIIPANGKVNVTVKFTPFKYGIAQIKMQLWISQFNSRPYECVFTGTCRPNMTLPLEEFERLNALSKEVDRPPEKAMTRIHFQQLPPKLKPLKIKEIEYQNLRFPVDLSNPYAVATVLNQEPGKLKIKELREVLDQGNEISKTRQMKEALFEQKVRQDTYEEIENHLKWQVHLGRDHMSFKFRKDLAEERQRENIKYKVDRGDPVLDEEFQRTKTEVHQKRVVHSLEEKIKEFHPNFDPLVNNTWVNRFRAQKRFQQAARKVMIHRRLISMLSAIHNMDKENIRRKLSQGRQSVITDKNASRFLLDKISQDNYSSRFSVSPKEVLPFAFPSYSPPQSSSELAPDGLGPVPIKSQETQIKQSFSFFSLQVPQLYKIKGYQPFCVQKSSTSYKPQKLARALKQGAEDEATIITLPKQDAAPQLPGKTSVLGMKPPEALAVSPNYDPLYIFNPNPGLFAVKHPLTYAETLIDYHLCPHPKYKFVRESHRGSSIPLTQKQFLHHTDIIPGIMHWKKFQPLALSSLPETSKTETAQSCDSFNLVMLPKNVPAILDALPEEDRLETAERELCEQNIEVLLTPEMIEAEFPMLDHKDPKKEKCTTVPALMAGPLWRAAAFVQRHRTGLLVGSCAGLFGAQISYHLFPDPVIQWLYRYWPQGQPAPLSPELGGLFQEVLQDIGVPSGHSYEAFTTFTFQPVSAGFPRLPAGAVVGIPATFLGRTLTNTDHPVVVHGQRVNWQSPAGARLRDALTLSHEAQKFALAKEVVYLESGAAALQALPAPACLAGTWALGVGAKHALGLYGGPMNLRAAFNLVAAVVGFVAYAFSTDSLTHALEGWLDRRTAALSAAYAQGGVEFYEKILSGNVALRSVLGSHGEKLYTPSGNIVPRHWFRIKHLPYTTRRDSVLQMWRAALTAGRS</sequence>
<dbReference type="GO" id="GO:0044458">
    <property type="term" value="P:motile cilium assembly"/>
    <property type="evidence" value="ECO:0007669"/>
    <property type="project" value="TreeGrafter"/>
</dbReference>
<dbReference type="KEGG" id="elk:111144571"/>
<dbReference type="GO" id="GO:0097729">
    <property type="term" value="C:9+2 motile cilium"/>
    <property type="evidence" value="ECO:0007669"/>
    <property type="project" value="TreeGrafter"/>
</dbReference>
<protein>
    <submittedName>
        <fullName evidence="2">Cilia- and flagella-associated protein 221 isoform X1</fullName>
    </submittedName>
</protein>
<dbReference type="OrthoDB" id="5538672at2759"/>